<keyword evidence="1" id="KW-0472">Membrane</keyword>
<accession>A0A8H4R1W1</accession>
<reference evidence="2 3" key="1">
    <citation type="submission" date="2019-12" db="EMBL/GenBank/DDBJ databases">
        <authorList>
            <person name="Floudas D."/>
            <person name="Bentzer J."/>
            <person name="Ahren D."/>
            <person name="Johansson T."/>
            <person name="Persson P."/>
            <person name="Tunlid A."/>
        </authorList>
    </citation>
    <scope>NUCLEOTIDE SEQUENCE [LARGE SCALE GENOMIC DNA]</scope>
    <source>
        <strain evidence="2 3">CBS 102.39</strain>
    </source>
</reference>
<gene>
    <name evidence="2" type="ORF">D9613_000333</name>
</gene>
<evidence type="ECO:0000313" key="3">
    <source>
        <dbReference type="Proteomes" id="UP000521872"/>
    </source>
</evidence>
<dbReference type="InterPro" id="IPR055323">
    <property type="entry name" value="C57A10.07/YOR238W"/>
</dbReference>
<keyword evidence="1" id="KW-0812">Transmembrane</keyword>
<protein>
    <recommendedName>
        <fullName evidence="4">DUF218 domain-containing protein</fullName>
    </recommendedName>
</protein>
<dbReference type="EMBL" id="JAACJL010000015">
    <property type="protein sequence ID" value="KAF4620272.1"/>
    <property type="molecule type" value="Genomic_DNA"/>
</dbReference>
<dbReference type="Proteomes" id="UP000521872">
    <property type="component" value="Unassembled WGS sequence"/>
</dbReference>
<dbReference type="PANTHER" id="PTHR28110">
    <property type="entry name" value="TRANSMEMBRANE PROTEIN"/>
    <property type="match status" value="1"/>
</dbReference>
<sequence>MLPLPTVTKYQRRTRYLDSSPRKNVLDTLTRRSRLTNLGVCLLAGLCAISLLYNLRYWALPPKYNNYGLYNQGSLQHENHAHFAVKRPASRKDLDHLIMVPCHSIWKGTKSWLEEKDWQLEPYQKGPGRVRAFYEHAARGAELASHDPHSLLVFSGGQTKSTSTTTEAESYLRLAQASGRLSNPSVSTRATTENYAMDSFQNLLFSIARFYEFTGRYPTKITVVGYEFKRARFTQLHRKAIRWPAQSFHYVGVDPEHDSGSNAVEGERQNGYLPYAKDIYGCHSTLINKRRQRNPFSRFHPYYTSSPQISPLFDWCPGDSEGGGDALFKGTLPWDRTTISISRDV</sequence>
<evidence type="ECO:0000256" key="1">
    <source>
        <dbReference type="SAM" id="Phobius"/>
    </source>
</evidence>
<dbReference type="AlphaFoldDB" id="A0A8H4R1W1"/>
<name>A0A8H4R1W1_9AGAR</name>
<feature type="transmembrane region" description="Helical" evidence="1">
    <location>
        <begin position="35"/>
        <end position="55"/>
    </location>
</feature>
<keyword evidence="1" id="KW-1133">Transmembrane helix</keyword>
<evidence type="ECO:0000313" key="2">
    <source>
        <dbReference type="EMBL" id="KAF4620272.1"/>
    </source>
</evidence>
<comment type="caution">
    <text evidence="2">The sequence shown here is derived from an EMBL/GenBank/DDBJ whole genome shotgun (WGS) entry which is preliminary data.</text>
</comment>
<dbReference type="PANTHER" id="PTHR28110:SF1">
    <property type="entry name" value="TRANSMEMBRANE PROTEIN"/>
    <property type="match status" value="1"/>
</dbReference>
<dbReference type="GO" id="GO:0005737">
    <property type="term" value="C:cytoplasm"/>
    <property type="evidence" value="ECO:0007669"/>
    <property type="project" value="TreeGrafter"/>
</dbReference>
<keyword evidence="3" id="KW-1185">Reference proteome</keyword>
<proteinExistence type="predicted"/>
<organism evidence="2 3">
    <name type="scientific">Agrocybe pediades</name>
    <dbReference type="NCBI Taxonomy" id="84607"/>
    <lineage>
        <taxon>Eukaryota</taxon>
        <taxon>Fungi</taxon>
        <taxon>Dikarya</taxon>
        <taxon>Basidiomycota</taxon>
        <taxon>Agaricomycotina</taxon>
        <taxon>Agaricomycetes</taxon>
        <taxon>Agaricomycetidae</taxon>
        <taxon>Agaricales</taxon>
        <taxon>Agaricineae</taxon>
        <taxon>Strophariaceae</taxon>
        <taxon>Agrocybe</taxon>
    </lineage>
</organism>
<evidence type="ECO:0008006" key="4">
    <source>
        <dbReference type="Google" id="ProtNLM"/>
    </source>
</evidence>